<protein>
    <submittedName>
        <fullName evidence="1">Uncharacterized protein</fullName>
    </submittedName>
</protein>
<keyword evidence="2" id="KW-1185">Reference proteome</keyword>
<gene>
    <name evidence="1" type="ORF">HMPREF1863_00276</name>
</gene>
<dbReference type="AlphaFoldDB" id="A0A134AKP4"/>
<accession>A0A134AKP4</accession>
<dbReference type="Proteomes" id="UP000070442">
    <property type="component" value="Unassembled WGS sequence"/>
</dbReference>
<comment type="caution">
    <text evidence="1">The sequence shown here is derived from an EMBL/GenBank/DDBJ whole genome shotgun (WGS) entry which is preliminary data.</text>
</comment>
<evidence type="ECO:0000313" key="1">
    <source>
        <dbReference type="EMBL" id="KXB68255.1"/>
    </source>
</evidence>
<name>A0A134AKP4_9FIRM</name>
<dbReference type="OrthoDB" id="1696562at2"/>
<dbReference type="STRING" id="755172.HMPREF1863_00276"/>
<dbReference type="PATRIC" id="fig|755172.3.peg.265"/>
<evidence type="ECO:0000313" key="2">
    <source>
        <dbReference type="Proteomes" id="UP000070442"/>
    </source>
</evidence>
<dbReference type="EMBL" id="LSDG01000005">
    <property type="protein sequence ID" value="KXB68255.1"/>
    <property type="molecule type" value="Genomic_DNA"/>
</dbReference>
<organism evidence="1 2">
    <name type="scientific">Aedoeadaptatus coxii</name>
    <dbReference type="NCBI Taxonomy" id="755172"/>
    <lineage>
        <taxon>Bacteria</taxon>
        <taxon>Bacillati</taxon>
        <taxon>Bacillota</taxon>
        <taxon>Tissierellia</taxon>
        <taxon>Tissierellales</taxon>
        <taxon>Peptoniphilaceae</taxon>
        <taxon>Aedoeadaptatus</taxon>
    </lineage>
</organism>
<reference evidence="2" key="1">
    <citation type="submission" date="2016-01" db="EMBL/GenBank/DDBJ databases">
        <authorList>
            <person name="Mitreva M."/>
            <person name="Pepin K.H."/>
            <person name="Mihindukulasuriya K.A."/>
            <person name="Fulton R."/>
            <person name="Fronick C."/>
            <person name="O'Laughlin M."/>
            <person name="Miner T."/>
            <person name="Herter B."/>
            <person name="Rosa B.A."/>
            <person name="Cordes M."/>
            <person name="Tomlinson C."/>
            <person name="Wollam A."/>
            <person name="Palsikar V.B."/>
            <person name="Mardis E.R."/>
            <person name="Wilson R.K."/>
        </authorList>
    </citation>
    <scope>NUCLEOTIDE SEQUENCE [LARGE SCALE GENOMIC DNA]</scope>
    <source>
        <strain evidence="2">DNF00729</strain>
    </source>
</reference>
<sequence length="180" mass="20087">MGERKRHFYYYTSKRPDGDGVFSLSEEKLAHLAPGDGLWLVGDEAALYTVEEIVDGALRLKREEVVGLEDFGEEEFGTVSEGDGYQLPATRQVNALMPMGRPLAMEVEHKGDGSGPGEMVIELYSKEGDGYIKRSTDDDLDALMADAFETLLRLQLKTLESTAEIGELWIKYLKYKQGGR</sequence>
<proteinExistence type="predicted"/>
<dbReference type="RefSeq" id="WP_068366574.1">
    <property type="nucleotide sequence ID" value="NZ_CAMYBE010000003.1"/>
</dbReference>